<evidence type="ECO:0000313" key="11">
    <source>
        <dbReference type="Proteomes" id="UP001457282"/>
    </source>
</evidence>
<dbReference type="GO" id="GO:0005829">
    <property type="term" value="C:cytosol"/>
    <property type="evidence" value="ECO:0007669"/>
    <property type="project" value="TreeGrafter"/>
</dbReference>
<evidence type="ECO:0000256" key="7">
    <source>
        <dbReference type="ARBA" id="ARBA00047899"/>
    </source>
</evidence>
<keyword evidence="4" id="KW-0547">Nucleotide-binding</keyword>
<dbReference type="PANTHER" id="PTHR45852">
    <property type="entry name" value="SER/THR-PROTEIN KINASE RIO2"/>
    <property type="match status" value="1"/>
</dbReference>
<evidence type="ECO:0000313" key="10">
    <source>
        <dbReference type="EMBL" id="KAK9939967.1"/>
    </source>
</evidence>
<keyword evidence="11" id="KW-1185">Reference proteome</keyword>
<dbReference type="GO" id="GO:0005634">
    <property type="term" value="C:nucleus"/>
    <property type="evidence" value="ECO:0007669"/>
    <property type="project" value="TreeGrafter"/>
</dbReference>
<comment type="catalytic activity">
    <reaction evidence="7">
        <text>L-threonyl-[protein] + ATP = O-phospho-L-threonyl-[protein] + ADP + H(+)</text>
        <dbReference type="Rhea" id="RHEA:46608"/>
        <dbReference type="Rhea" id="RHEA-COMP:11060"/>
        <dbReference type="Rhea" id="RHEA-COMP:11605"/>
        <dbReference type="ChEBI" id="CHEBI:15378"/>
        <dbReference type="ChEBI" id="CHEBI:30013"/>
        <dbReference type="ChEBI" id="CHEBI:30616"/>
        <dbReference type="ChEBI" id="CHEBI:61977"/>
        <dbReference type="ChEBI" id="CHEBI:456216"/>
        <dbReference type="EC" id="2.7.11.1"/>
    </reaction>
</comment>
<name>A0AAW1XTQ7_RUBAR</name>
<evidence type="ECO:0000256" key="2">
    <source>
        <dbReference type="ARBA" id="ARBA00022527"/>
    </source>
</evidence>
<dbReference type="InterPro" id="IPR018934">
    <property type="entry name" value="RIO_dom"/>
</dbReference>
<organism evidence="10 11">
    <name type="scientific">Rubus argutus</name>
    <name type="common">Southern blackberry</name>
    <dbReference type="NCBI Taxonomy" id="59490"/>
    <lineage>
        <taxon>Eukaryota</taxon>
        <taxon>Viridiplantae</taxon>
        <taxon>Streptophyta</taxon>
        <taxon>Embryophyta</taxon>
        <taxon>Tracheophyta</taxon>
        <taxon>Spermatophyta</taxon>
        <taxon>Magnoliopsida</taxon>
        <taxon>eudicotyledons</taxon>
        <taxon>Gunneridae</taxon>
        <taxon>Pentapetalae</taxon>
        <taxon>rosids</taxon>
        <taxon>fabids</taxon>
        <taxon>Rosales</taxon>
        <taxon>Rosaceae</taxon>
        <taxon>Rosoideae</taxon>
        <taxon>Rosoideae incertae sedis</taxon>
        <taxon>Rubus</taxon>
    </lineage>
</organism>
<dbReference type="PANTHER" id="PTHR45852:SF1">
    <property type="entry name" value="SERINE_THREONINE-PROTEIN KINASE RIO2"/>
    <property type="match status" value="1"/>
</dbReference>
<dbReference type="GO" id="GO:0004674">
    <property type="term" value="F:protein serine/threonine kinase activity"/>
    <property type="evidence" value="ECO:0007669"/>
    <property type="project" value="UniProtKB-KW"/>
</dbReference>
<evidence type="ECO:0000256" key="5">
    <source>
        <dbReference type="ARBA" id="ARBA00022777"/>
    </source>
</evidence>
<evidence type="ECO:0000256" key="6">
    <source>
        <dbReference type="ARBA" id="ARBA00022840"/>
    </source>
</evidence>
<dbReference type="EMBL" id="JBEDUW010000003">
    <property type="protein sequence ID" value="KAK9939967.1"/>
    <property type="molecule type" value="Genomic_DNA"/>
</dbReference>
<accession>A0AAW1XTQ7</accession>
<comment type="caution">
    <text evidence="10">The sequence shown here is derived from an EMBL/GenBank/DDBJ whole genome shotgun (WGS) entry which is preliminary data.</text>
</comment>
<comment type="catalytic activity">
    <reaction evidence="8">
        <text>L-seryl-[protein] + ATP = O-phospho-L-seryl-[protein] + ADP + H(+)</text>
        <dbReference type="Rhea" id="RHEA:17989"/>
        <dbReference type="Rhea" id="RHEA-COMP:9863"/>
        <dbReference type="Rhea" id="RHEA-COMP:11604"/>
        <dbReference type="ChEBI" id="CHEBI:15378"/>
        <dbReference type="ChEBI" id="CHEBI:29999"/>
        <dbReference type="ChEBI" id="CHEBI:30616"/>
        <dbReference type="ChEBI" id="CHEBI:83421"/>
        <dbReference type="ChEBI" id="CHEBI:456216"/>
        <dbReference type="EC" id="2.7.11.1"/>
    </reaction>
</comment>
<evidence type="ECO:0000256" key="8">
    <source>
        <dbReference type="ARBA" id="ARBA00048679"/>
    </source>
</evidence>
<dbReference type="Gene3D" id="1.10.510.10">
    <property type="entry name" value="Transferase(Phosphotransferase) domain 1"/>
    <property type="match status" value="1"/>
</dbReference>
<keyword evidence="6" id="KW-0067">ATP-binding</keyword>
<dbReference type="Pfam" id="PF01163">
    <property type="entry name" value="RIO1"/>
    <property type="match status" value="1"/>
</dbReference>
<evidence type="ECO:0000259" key="9">
    <source>
        <dbReference type="Pfam" id="PF01163"/>
    </source>
</evidence>
<protein>
    <recommendedName>
        <fullName evidence="1">non-specific serine/threonine protein kinase</fullName>
        <ecNumber evidence="1">2.7.11.1</ecNumber>
    </recommendedName>
</protein>
<dbReference type="SUPFAM" id="SSF56112">
    <property type="entry name" value="Protein kinase-like (PK-like)"/>
    <property type="match status" value="1"/>
</dbReference>
<evidence type="ECO:0000256" key="1">
    <source>
        <dbReference type="ARBA" id="ARBA00012513"/>
    </source>
</evidence>
<keyword evidence="5" id="KW-0418">Kinase</keyword>
<sequence length="138" mass="15926">MQKLENPEMAYNTIIGLVVRLAEHGLIHCDFNEFNVMVDHKDKVTMIDFPQMVLLIIEIYAQMYFDRDVNCTYLSMFQQEVSDSNSLFNMSFQECTADIDGTGGMPCFTSIARNTAFLDKELKAMKNEALHMYNIVMK</sequence>
<keyword evidence="2" id="KW-0723">Serine/threonine-protein kinase</keyword>
<dbReference type="GO" id="GO:0030490">
    <property type="term" value="P:maturation of SSU-rRNA"/>
    <property type="evidence" value="ECO:0007669"/>
    <property type="project" value="TreeGrafter"/>
</dbReference>
<evidence type="ECO:0000256" key="3">
    <source>
        <dbReference type="ARBA" id="ARBA00022679"/>
    </source>
</evidence>
<dbReference type="AlphaFoldDB" id="A0AAW1XTQ7"/>
<proteinExistence type="predicted"/>
<dbReference type="InterPro" id="IPR011009">
    <property type="entry name" value="Kinase-like_dom_sf"/>
</dbReference>
<dbReference type="Proteomes" id="UP001457282">
    <property type="component" value="Unassembled WGS sequence"/>
</dbReference>
<dbReference type="GO" id="GO:0030688">
    <property type="term" value="C:preribosome, small subunit precursor"/>
    <property type="evidence" value="ECO:0007669"/>
    <property type="project" value="TreeGrafter"/>
</dbReference>
<dbReference type="EC" id="2.7.11.1" evidence="1"/>
<dbReference type="GO" id="GO:0005524">
    <property type="term" value="F:ATP binding"/>
    <property type="evidence" value="ECO:0007669"/>
    <property type="project" value="UniProtKB-KW"/>
</dbReference>
<gene>
    <name evidence="10" type="ORF">M0R45_016646</name>
</gene>
<feature type="domain" description="RIO-type" evidence="9">
    <location>
        <begin position="6"/>
        <end position="83"/>
    </location>
</feature>
<evidence type="ECO:0000256" key="4">
    <source>
        <dbReference type="ARBA" id="ARBA00022741"/>
    </source>
</evidence>
<reference evidence="10 11" key="1">
    <citation type="journal article" date="2023" name="G3 (Bethesda)">
        <title>A chromosome-length genome assembly and annotation of blackberry (Rubus argutus, cv. 'Hillquist').</title>
        <authorList>
            <person name="Bruna T."/>
            <person name="Aryal R."/>
            <person name="Dudchenko O."/>
            <person name="Sargent D.J."/>
            <person name="Mead D."/>
            <person name="Buti M."/>
            <person name="Cavallini A."/>
            <person name="Hytonen T."/>
            <person name="Andres J."/>
            <person name="Pham M."/>
            <person name="Weisz D."/>
            <person name="Mascagni F."/>
            <person name="Usai G."/>
            <person name="Natali L."/>
            <person name="Bassil N."/>
            <person name="Fernandez G.E."/>
            <person name="Lomsadze A."/>
            <person name="Armour M."/>
            <person name="Olukolu B."/>
            <person name="Poorten T."/>
            <person name="Britton C."/>
            <person name="Davik J."/>
            <person name="Ashrafi H."/>
            <person name="Aiden E.L."/>
            <person name="Borodovsky M."/>
            <person name="Worthington M."/>
        </authorList>
    </citation>
    <scope>NUCLEOTIDE SEQUENCE [LARGE SCALE GENOMIC DNA]</scope>
    <source>
        <strain evidence="10">PI 553951</strain>
    </source>
</reference>
<keyword evidence="3" id="KW-0808">Transferase</keyword>